<name>A0ABX5XKE4_9BACT</name>
<evidence type="ECO:0000313" key="1">
    <source>
        <dbReference type="EMBL" id="QDV82172.1"/>
    </source>
</evidence>
<organism evidence="1 2">
    <name type="scientific">Stieleria magnilauensis</name>
    <dbReference type="NCBI Taxonomy" id="2527963"/>
    <lineage>
        <taxon>Bacteria</taxon>
        <taxon>Pseudomonadati</taxon>
        <taxon>Planctomycetota</taxon>
        <taxon>Planctomycetia</taxon>
        <taxon>Pirellulales</taxon>
        <taxon>Pirellulaceae</taxon>
        <taxon>Stieleria</taxon>
    </lineage>
</organism>
<protein>
    <submittedName>
        <fullName evidence="1">Uncharacterized protein</fullName>
    </submittedName>
</protein>
<gene>
    <name evidence="1" type="ORF">TBK1r_10970</name>
</gene>
<proteinExistence type="predicted"/>
<dbReference type="EMBL" id="CP036432">
    <property type="protein sequence ID" value="QDV82172.1"/>
    <property type="molecule type" value="Genomic_DNA"/>
</dbReference>
<evidence type="ECO:0000313" key="2">
    <source>
        <dbReference type="Proteomes" id="UP000318081"/>
    </source>
</evidence>
<keyword evidence="2" id="KW-1185">Reference proteome</keyword>
<sequence length="54" mass="6110">MFVAYTALCDWDRPGTGQDFSFRQASVFDDLPPATLVATVLMHGDESIDFRIER</sequence>
<accession>A0ABX5XKE4</accession>
<reference evidence="1 2" key="1">
    <citation type="submission" date="2019-02" db="EMBL/GenBank/DDBJ databases">
        <title>Deep-cultivation of Planctomycetes and their phenomic and genomic characterization uncovers novel biology.</title>
        <authorList>
            <person name="Wiegand S."/>
            <person name="Jogler M."/>
            <person name="Boedeker C."/>
            <person name="Pinto D."/>
            <person name="Vollmers J."/>
            <person name="Rivas-Marin E."/>
            <person name="Kohn T."/>
            <person name="Peeters S.H."/>
            <person name="Heuer A."/>
            <person name="Rast P."/>
            <person name="Oberbeckmann S."/>
            <person name="Bunk B."/>
            <person name="Jeske O."/>
            <person name="Meyerdierks A."/>
            <person name="Storesund J.E."/>
            <person name="Kallscheuer N."/>
            <person name="Luecker S."/>
            <person name="Lage O.M."/>
            <person name="Pohl T."/>
            <person name="Merkel B.J."/>
            <person name="Hornburger P."/>
            <person name="Mueller R.-W."/>
            <person name="Bruemmer F."/>
            <person name="Labrenz M."/>
            <person name="Spormann A.M."/>
            <person name="Op den Camp H."/>
            <person name="Overmann J."/>
            <person name="Amann R."/>
            <person name="Jetten M.S.M."/>
            <person name="Mascher T."/>
            <person name="Medema M.H."/>
            <person name="Devos D.P."/>
            <person name="Kaster A.-K."/>
            <person name="Ovreas L."/>
            <person name="Rohde M."/>
            <person name="Galperin M.Y."/>
            <person name="Jogler C."/>
        </authorList>
    </citation>
    <scope>NUCLEOTIDE SEQUENCE [LARGE SCALE GENOMIC DNA]</scope>
    <source>
        <strain evidence="1 2">TBK1r</strain>
    </source>
</reference>
<dbReference type="Proteomes" id="UP000318081">
    <property type="component" value="Chromosome"/>
</dbReference>